<name>A0ABW7DZY6_STRRO</name>
<evidence type="ECO:0000313" key="2">
    <source>
        <dbReference type="Proteomes" id="UP001605990"/>
    </source>
</evidence>
<accession>A0ABW7DZY6</accession>
<reference evidence="1 2" key="1">
    <citation type="submission" date="2024-10" db="EMBL/GenBank/DDBJ databases">
        <title>Draft genome assembly of a novel steroid transforming actinomycete isolated from African clawed frog Xenopus laevis.</title>
        <authorList>
            <person name="Bragin E."/>
            <person name="Kollerov V."/>
            <person name="Donova M.V."/>
        </authorList>
    </citation>
    <scope>NUCLEOTIDE SEQUENCE [LARGE SCALE GENOMIC DNA]</scope>
    <source>
        <strain evidence="1 2">MTOC-St3</strain>
    </source>
</reference>
<dbReference type="InterPro" id="IPR028957">
    <property type="entry name" value="Imm50"/>
</dbReference>
<dbReference type="EMBL" id="JBIENY010000208">
    <property type="protein sequence ID" value="MFG6296441.1"/>
    <property type="molecule type" value="Genomic_DNA"/>
</dbReference>
<comment type="caution">
    <text evidence="1">The sequence shown here is derived from an EMBL/GenBank/DDBJ whole genome shotgun (WGS) entry which is preliminary data.</text>
</comment>
<keyword evidence="2" id="KW-1185">Reference proteome</keyword>
<gene>
    <name evidence="1" type="ORF">ACGU38_13930</name>
</gene>
<organism evidence="1 2">
    <name type="scientific">Streptomyces rochei</name>
    <name type="common">Streptomyces parvullus</name>
    <dbReference type="NCBI Taxonomy" id="1928"/>
    <lineage>
        <taxon>Bacteria</taxon>
        <taxon>Bacillati</taxon>
        <taxon>Actinomycetota</taxon>
        <taxon>Actinomycetes</taxon>
        <taxon>Kitasatosporales</taxon>
        <taxon>Streptomycetaceae</taxon>
        <taxon>Streptomyces</taxon>
        <taxon>Streptomyces rochei group</taxon>
    </lineage>
</organism>
<protein>
    <submittedName>
        <fullName evidence="1">Imm50 family immunity protein</fullName>
    </submittedName>
</protein>
<dbReference type="Proteomes" id="UP001605990">
    <property type="component" value="Unassembled WGS sequence"/>
</dbReference>
<proteinExistence type="predicted"/>
<dbReference type="Pfam" id="PF15594">
    <property type="entry name" value="Imm50"/>
    <property type="match status" value="1"/>
</dbReference>
<evidence type="ECO:0000313" key="1">
    <source>
        <dbReference type="EMBL" id="MFG6296441.1"/>
    </source>
</evidence>
<sequence>MSDSDWHRCLHSVDKLAALYSHLPALEQCKLMYVHIDEREDSVTLGFSTQAMPTNPPPEWMGTEFNTVEFYVRCSQVAELKVAGWDSTQAMHVEFSRDAQGWTRIGLGASGSGIAFRSPSVIVTKTRSYLATAAP</sequence>
<dbReference type="RefSeq" id="WP_136236001.1">
    <property type="nucleotide sequence ID" value="NZ_JBEYYX010000010.1"/>
</dbReference>